<dbReference type="AlphaFoldDB" id="A0A8J8WI87"/>
<feature type="compositionally biased region" description="Basic and acidic residues" evidence="1">
    <location>
        <begin position="67"/>
        <end position="81"/>
    </location>
</feature>
<keyword evidence="3" id="KW-1185">Reference proteome</keyword>
<comment type="caution">
    <text evidence="2">The sequence shown here is derived from an EMBL/GenBank/DDBJ whole genome shotgun (WGS) entry which is preliminary data.</text>
</comment>
<protein>
    <submittedName>
        <fullName evidence="2">Uncharacterized protein</fullName>
    </submittedName>
</protein>
<feature type="compositionally biased region" description="Basic and acidic residues" evidence="1">
    <location>
        <begin position="207"/>
        <end position="218"/>
    </location>
</feature>
<reference evidence="2" key="1">
    <citation type="journal article" date="2020" name="Front. Microbiol.">
        <title>Gene regulatory networks of Penicillium echinulatum 2HH and Penicillium oxalicum 114-2 inferred by a computational biology approach.</title>
        <authorList>
            <person name="Lenz A.R."/>
            <person name="Galan-Vasquez E."/>
            <person name="Balbinot E."/>
            <person name="De Abreu F.P."/>
            <person name="De Oliveira N.S."/>
            <person name="Da Rosa L.O."/>
            <person name="De Avila E Silva S."/>
            <person name="Camassola M."/>
            <person name="Dillon A.J.P."/>
            <person name="Perez-Rueda E."/>
        </authorList>
    </citation>
    <scope>NUCLEOTIDE SEQUENCE</scope>
    <source>
        <strain evidence="2">S1M29</strain>
    </source>
</reference>
<feature type="compositionally biased region" description="Low complexity" evidence="1">
    <location>
        <begin position="278"/>
        <end position="289"/>
    </location>
</feature>
<proteinExistence type="predicted"/>
<feature type="compositionally biased region" description="Basic and acidic residues" evidence="1">
    <location>
        <begin position="40"/>
        <end position="51"/>
    </location>
</feature>
<evidence type="ECO:0000313" key="3">
    <source>
        <dbReference type="Proteomes" id="UP000631181"/>
    </source>
</evidence>
<feature type="region of interest" description="Disordered" evidence="1">
    <location>
        <begin position="265"/>
        <end position="362"/>
    </location>
</feature>
<feature type="region of interest" description="Disordered" evidence="1">
    <location>
        <begin position="1"/>
        <end position="100"/>
    </location>
</feature>
<dbReference type="EMBL" id="WIWV01000028">
    <property type="protein sequence ID" value="KAF7717382.1"/>
    <property type="molecule type" value="Genomic_DNA"/>
</dbReference>
<dbReference type="OrthoDB" id="4226789at2759"/>
<dbReference type="Proteomes" id="UP000631181">
    <property type="component" value="Unassembled WGS sequence"/>
</dbReference>
<feature type="region of interest" description="Disordered" evidence="1">
    <location>
        <begin position="114"/>
        <end position="160"/>
    </location>
</feature>
<evidence type="ECO:0000313" key="2">
    <source>
        <dbReference type="EMBL" id="KAF7717382.1"/>
    </source>
</evidence>
<feature type="compositionally biased region" description="Basic and acidic residues" evidence="1">
    <location>
        <begin position="143"/>
        <end position="153"/>
    </location>
</feature>
<sequence length="803" mass="87069">MFLHCPPWRKPRPESPSEVARSYQENPTREPLTLEQAQDIPHELEHPDSHAKLHTGSLSRIIRRRLSRDSRGSSACHDKGKIPFSFARKSPKPTPKHSTELAALAGYGSSLVSESRYDSDAQGVATPQQEAAPSPSSPPSRVRLSDVIERSQEQPDSGQWGVEVGQKITESQQSICGMRFFQTPSPSLNSLQYSDLRENCPEVWRPLSHDPNHVDDPAKSASSTHMAEQPMSESEGIPHPDASATLATAAERWIMTAYQSQNCESEYARGTSHEDSRTPSLLSTPTKLTVPKRRQRTDSGIALGDHRSVHLGDMGISTQLASSPNSSVGDSHQPSSAESTPLKRQQARMSANISSNPVPMSRSLTTHVNSGLGSEAPYLEIPTGLSSCPQDSAPLRGDIFETPPSPTRSVDEHVGIIQRSKYDPTAEDIREYENAMAAAKGSITSRFQEHCDSEASPEPKVLTQPCEPLAEAPRKVSIGWMSGGRRIGYGYAPVPGPDDDLVKHDSGTLNGSQSILSLARDLVLPIPSMSTAVGDDQAGNECNKECDPYFTAHSSVFKGSGLTGSLTQVEKLQPATLPRTKRPFKPEAEPLQHNGFLKGPAKVGSRGLCTDCSPPALALGVGSDPHVKGVTKTQLDALRDHLASLHMSNNMTPRPAKTAASPELATVKLPQLKNSRSVSGRSYKDVDIDPDYPGIECHAVARRLRANSVRDSPISRRLSKFRVSKGYSSPSPKKASRSSLILDQARASGCLERADSARSSGVDAEALASMYQECINMPGSFEGSRWASRTSRLLLHRDINPDR</sequence>
<gene>
    <name evidence="2" type="ORF">PECM_004373</name>
</gene>
<organism evidence="2 3">
    <name type="scientific">Penicillium ucsense</name>
    <dbReference type="NCBI Taxonomy" id="2839758"/>
    <lineage>
        <taxon>Eukaryota</taxon>
        <taxon>Fungi</taxon>
        <taxon>Dikarya</taxon>
        <taxon>Ascomycota</taxon>
        <taxon>Pezizomycotina</taxon>
        <taxon>Eurotiomycetes</taxon>
        <taxon>Eurotiomycetidae</taxon>
        <taxon>Eurotiales</taxon>
        <taxon>Aspergillaceae</taxon>
        <taxon>Penicillium</taxon>
    </lineage>
</organism>
<name>A0A8J8WI87_9EURO</name>
<accession>A0A8J8WI87</accession>
<feature type="compositionally biased region" description="Polar residues" evidence="1">
    <location>
        <begin position="316"/>
        <end position="362"/>
    </location>
</feature>
<evidence type="ECO:0000256" key="1">
    <source>
        <dbReference type="SAM" id="MobiDB-lite"/>
    </source>
</evidence>
<feature type="region of interest" description="Disordered" evidence="1">
    <location>
        <begin position="207"/>
        <end position="241"/>
    </location>
</feature>